<evidence type="ECO:0000256" key="1">
    <source>
        <dbReference type="ARBA" id="ARBA00004365"/>
    </source>
</evidence>
<proteinExistence type="inferred from homology"/>
<dbReference type="RefSeq" id="WP_096892943.1">
    <property type="nucleotide sequence ID" value="NZ_BAOS01000004.1"/>
</dbReference>
<dbReference type="Pfam" id="PF22638">
    <property type="entry name" value="FlgK_D1"/>
    <property type="match status" value="1"/>
</dbReference>
<dbReference type="GO" id="GO:0005576">
    <property type="term" value="C:extracellular region"/>
    <property type="evidence" value="ECO:0007669"/>
    <property type="project" value="UniProtKB-SubCell"/>
</dbReference>
<evidence type="ECO:0000313" key="11">
    <source>
        <dbReference type="Proteomes" id="UP000218542"/>
    </source>
</evidence>
<accession>A0A286TVA1</accession>
<evidence type="ECO:0000259" key="7">
    <source>
        <dbReference type="Pfam" id="PF00460"/>
    </source>
</evidence>
<organism evidence="10 11">
    <name type="scientific">Candidatus Scalindua japonica</name>
    <dbReference type="NCBI Taxonomy" id="1284222"/>
    <lineage>
        <taxon>Bacteria</taxon>
        <taxon>Pseudomonadati</taxon>
        <taxon>Planctomycetota</taxon>
        <taxon>Candidatus Brocadiia</taxon>
        <taxon>Candidatus Brocadiales</taxon>
        <taxon>Candidatus Scalinduaceae</taxon>
        <taxon>Candidatus Scalindua</taxon>
    </lineage>
</organism>
<keyword evidence="5" id="KW-0964">Secreted</keyword>
<keyword evidence="6" id="KW-0975">Bacterial flagellum</keyword>
<evidence type="ECO:0000256" key="2">
    <source>
        <dbReference type="ARBA" id="ARBA00004613"/>
    </source>
</evidence>
<dbReference type="OrthoDB" id="9802553at2"/>
<dbReference type="InterPro" id="IPR010930">
    <property type="entry name" value="Flg_bb/hook_C_dom"/>
</dbReference>
<dbReference type="Pfam" id="PF06429">
    <property type="entry name" value="Flg_bbr_C"/>
    <property type="match status" value="1"/>
</dbReference>
<evidence type="ECO:0000256" key="4">
    <source>
        <dbReference type="ARBA" id="ARBA00016244"/>
    </source>
</evidence>
<dbReference type="GO" id="GO:0005198">
    <property type="term" value="F:structural molecule activity"/>
    <property type="evidence" value="ECO:0007669"/>
    <property type="project" value="InterPro"/>
</dbReference>
<feature type="domain" description="Flagellar basal-body/hook protein C-terminal" evidence="8">
    <location>
        <begin position="684"/>
        <end position="725"/>
    </location>
</feature>
<evidence type="ECO:0000259" key="8">
    <source>
        <dbReference type="Pfam" id="PF06429"/>
    </source>
</evidence>
<dbReference type="AlphaFoldDB" id="A0A286TVA1"/>
<dbReference type="Proteomes" id="UP000218542">
    <property type="component" value="Unassembled WGS sequence"/>
</dbReference>
<evidence type="ECO:0000256" key="5">
    <source>
        <dbReference type="ARBA" id="ARBA00022525"/>
    </source>
</evidence>
<sequence>MASSDISIGLSGLLTAQSALQTIGHNIVNANTPGYSRQQVLVSARTPDVMSFGPIGSGVTVDNIQRIKDDLLSSQINSFTSLLGNAEVQNESLRNIEAIFNELSGTSLNGMLEKFFRSVQELSTTPELVSTRYQLLQDAQNLVTHSFRSLDEQFSNLKVNISERIESKVANLNSITSEISFLNRRINDIELGADNTSANDMLDKRDQLLTKLSKLGDIKVIKNKNDSSVDVLLGGTLVVNRNRTEKITTSLAGEGVRKVHGLSIAGLNSGELKGLMNMQNVTIPKYMQDIDTLAASFIKEVNNVHSEGVGLSGGFSTLASINAVDDSNSPLTNAELPYSPSVNTYSTGTVTSSDNGDGTTTVTGVGTTFKVNVKANDWIKLNDGNVYKITSVDSNSKLTVSGAYTDAVPAATNITDGSLYITVTDSSNAITKTNINIAADETLNTLSAKIGNIANINANVTNGILTITSDSGYTFNFTNELDVNPGTIGSAQSTLSGHYSGNDNDVFTLTVVDAGTGTVGSGSALIRATDANGKLIANLEVGTSYDAGSYLQITDGVSISFDNGSIAVGDKLAFDVTNDPDTSNVLSALGLNTFFEGNDASSIDVAQYIKDDVTRIAAASTSSPGDNTNALRLVNLRNQTLTKDATFSDFIHGSISQLGIETAERASETNSFKSLLTNLDSRRQEVSGVSIDEEMVNTIRFQQAFQASAKYLSTIKEVSDLLMQL</sequence>
<dbReference type="SUPFAM" id="SSF64518">
    <property type="entry name" value="Phase 1 flagellin"/>
    <property type="match status" value="1"/>
</dbReference>
<comment type="subcellular location">
    <subcellularLocation>
        <location evidence="1">Bacterial flagellum</location>
    </subcellularLocation>
    <subcellularLocation>
        <location evidence="2">Secreted</location>
    </subcellularLocation>
</comment>
<protein>
    <recommendedName>
        <fullName evidence="4">Flagellar hook-associated protein 1</fullName>
    </recommendedName>
</protein>
<dbReference type="InterPro" id="IPR001444">
    <property type="entry name" value="Flag_bb_rod_N"/>
</dbReference>
<reference evidence="11" key="1">
    <citation type="journal article" date="2017" name="Environ. Microbiol. Rep.">
        <title>Genetic Diversity of Marine Anaerobic Ammonium-Oxidizing Bacteria as Revealed by Genomic and Proteomic Analyses of 'Candidatus Scalindua japonica'.</title>
        <authorList>
            <person name="Oshiki M."/>
            <person name="Mizuto K."/>
            <person name="Kimura Z."/>
            <person name="Kindaichi T."/>
            <person name="Satoh H."/>
            <person name="Okabe S."/>
        </authorList>
    </citation>
    <scope>NUCLEOTIDE SEQUENCE [LARGE SCALE GENOMIC DNA]</scope>
    <source>
        <strain evidence="11">husup-a2</strain>
    </source>
</reference>
<dbReference type="GO" id="GO:0044780">
    <property type="term" value="P:bacterial-type flagellum assembly"/>
    <property type="evidence" value="ECO:0007669"/>
    <property type="project" value="InterPro"/>
</dbReference>
<evidence type="ECO:0000313" key="10">
    <source>
        <dbReference type="EMBL" id="GAX59813.1"/>
    </source>
</evidence>
<name>A0A286TVA1_9BACT</name>
<dbReference type="NCBIfam" id="TIGR02492">
    <property type="entry name" value="flgK_ends"/>
    <property type="match status" value="1"/>
</dbReference>
<evidence type="ECO:0000256" key="6">
    <source>
        <dbReference type="ARBA" id="ARBA00023143"/>
    </source>
</evidence>
<dbReference type="EMBL" id="BAOS01000004">
    <property type="protein sequence ID" value="GAX59813.1"/>
    <property type="molecule type" value="Genomic_DNA"/>
</dbReference>
<comment type="caution">
    <text evidence="10">The sequence shown here is derived from an EMBL/GenBank/DDBJ whole genome shotgun (WGS) entry which is preliminary data.</text>
</comment>
<keyword evidence="10" id="KW-0282">Flagellum</keyword>
<feature type="domain" description="Flagellar hook-associated protein FlgK helical" evidence="9">
    <location>
        <begin position="94"/>
        <end position="313"/>
    </location>
</feature>
<dbReference type="PANTHER" id="PTHR30033">
    <property type="entry name" value="FLAGELLAR HOOK-ASSOCIATED PROTEIN 1"/>
    <property type="match status" value="1"/>
</dbReference>
<gene>
    <name evidence="10" type="ORF">SCALIN_C04_0301</name>
</gene>
<keyword evidence="10" id="KW-0966">Cell projection</keyword>
<dbReference type="GO" id="GO:0009424">
    <property type="term" value="C:bacterial-type flagellum hook"/>
    <property type="evidence" value="ECO:0007669"/>
    <property type="project" value="InterPro"/>
</dbReference>
<evidence type="ECO:0000259" key="9">
    <source>
        <dbReference type="Pfam" id="PF22638"/>
    </source>
</evidence>
<dbReference type="InterPro" id="IPR053927">
    <property type="entry name" value="FlgK_helical"/>
</dbReference>
<dbReference type="InterPro" id="IPR002371">
    <property type="entry name" value="FlgK"/>
</dbReference>
<keyword evidence="11" id="KW-1185">Reference proteome</keyword>
<dbReference type="PRINTS" id="PR01005">
    <property type="entry name" value="FLGHOOKAP1"/>
</dbReference>
<dbReference type="Pfam" id="PF00460">
    <property type="entry name" value="Flg_bb_rod"/>
    <property type="match status" value="1"/>
</dbReference>
<comment type="similarity">
    <text evidence="3">Belongs to the flagella basal body rod proteins family.</text>
</comment>
<keyword evidence="10" id="KW-0969">Cilium</keyword>
<evidence type="ECO:0000256" key="3">
    <source>
        <dbReference type="ARBA" id="ARBA00009677"/>
    </source>
</evidence>
<dbReference type="PANTHER" id="PTHR30033:SF1">
    <property type="entry name" value="FLAGELLAR HOOK-ASSOCIATED PROTEIN 1"/>
    <property type="match status" value="1"/>
</dbReference>
<feature type="domain" description="Flagellar basal body rod protein N-terminal" evidence="7">
    <location>
        <begin position="8"/>
        <end position="35"/>
    </location>
</feature>